<dbReference type="STRING" id="930990.A0A067M0T3"/>
<dbReference type="HOGENOM" id="CLU_021165_1_0_1"/>
<dbReference type="PANTHER" id="PTHR22761:SF96">
    <property type="entry name" value="BCDNA.GH08385"/>
    <property type="match status" value="1"/>
</dbReference>
<dbReference type="GO" id="GO:0005771">
    <property type="term" value="C:multivesicular body"/>
    <property type="evidence" value="ECO:0007669"/>
    <property type="project" value="TreeGrafter"/>
</dbReference>
<evidence type="ECO:0008006" key="5">
    <source>
        <dbReference type="Google" id="ProtNLM"/>
    </source>
</evidence>
<gene>
    <name evidence="3" type="ORF">BOTBODRAFT_117543</name>
</gene>
<evidence type="ECO:0000256" key="1">
    <source>
        <dbReference type="SAM" id="Coils"/>
    </source>
</evidence>
<feature type="compositionally biased region" description="Basic and acidic residues" evidence="2">
    <location>
        <begin position="425"/>
        <end position="468"/>
    </location>
</feature>
<dbReference type="FunCoup" id="A0A067M0T3">
    <property type="interactions" value="59"/>
</dbReference>
<accession>A0A067M0T3</accession>
<feature type="region of interest" description="Disordered" evidence="2">
    <location>
        <begin position="425"/>
        <end position="510"/>
    </location>
</feature>
<dbReference type="EMBL" id="KL198081">
    <property type="protein sequence ID" value="KDQ09179.1"/>
    <property type="molecule type" value="Genomic_DNA"/>
</dbReference>
<dbReference type="PANTHER" id="PTHR22761">
    <property type="entry name" value="CHARGED MULTIVESICULAR BODY PROTEIN"/>
    <property type="match status" value="1"/>
</dbReference>
<feature type="coiled-coil region" evidence="1">
    <location>
        <begin position="268"/>
        <end position="302"/>
    </location>
</feature>
<dbReference type="GO" id="GO:0032511">
    <property type="term" value="P:late endosome to vacuole transport via multivesicular body sorting pathway"/>
    <property type="evidence" value="ECO:0007669"/>
    <property type="project" value="TreeGrafter"/>
</dbReference>
<dbReference type="InterPro" id="IPR005024">
    <property type="entry name" value="Snf7_fam"/>
</dbReference>
<dbReference type="GO" id="GO:0009898">
    <property type="term" value="C:cytoplasmic side of plasma membrane"/>
    <property type="evidence" value="ECO:0007669"/>
    <property type="project" value="TreeGrafter"/>
</dbReference>
<feature type="compositionally biased region" description="Basic and acidic residues" evidence="2">
    <location>
        <begin position="492"/>
        <end position="504"/>
    </location>
</feature>
<evidence type="ECO:0000256" key="2">
    <source>
        <dbReference type="SAM" id="MobiDB-lite"/>
    </source>
</evidence>
<keyword evidence="4" id="KW-1185">Reference proteome</keyword>
<proteinExistence type="predicted"/>
<dbReference type="Proteomes" id="UP000027195">
    <property type="component" value="Unassembled WGS sequence"/>
</dbReference>
<protein>
    <recommendedName>
        <fullName evidence="5">Snf7-domain-containing protein</fullName>
    </recommendedName>
</protein>
<dbReference type="GO" id="GO:0000815">
    <property type="term" value="C:ESCRT III complex"/>
    <property type="evidence" value="ECO:0007669"/>
    <property type="project" value="TreeGrafter"/>
</dbReference>
<dbReference type="GO" id="GO:0006900">
    <property type="term" value="P:vesicle budding from membrane"/>
    <property type="evidence" value="ECO:0007669"/>
    <property type="project" value="TreeGrafter"/>
</dbReference>
<reference evidence="4" key="1">
    <citation type="journal article" date="2014" name="Proc. Natl. Acad. Sci. U.S.A.">
        <title>Extensive sampling of basidiomycete genomes demonstrates inadequacy of the white-rot/brown-rot paradigm for wood decay fungi.</title>
        <authorList>
            <person name="Riley R."/>
            <person name="Salamov A.A."/>
            <person name="Brown D.W."/>
            <person name="Nagy L.G."/>
            <person name="Floudas D."/>
            <person name="Held B.W."/>
            <person name="Levasseur A."/>
            <person name="Lombard V."/>
            <person name="Morin E."/>
            <person name="Otillar R."/>
            <person name="Lindquist E.A."/>
            <person name="Sun H."/>
            <person name="LaButti K.M."/>
            <person name="Schmutz J."/>
            <person name="Jabbour D."/>
            <person name="Luo H."/>
            <person name="Baker S.E."/>
            <person name="Pisabarro A.G."/>
            <person name="Walton J.D."/>
            <person name="Blanchette R.A."/>
            <person name="Henrissat B."/>
            <person name="Martin F."/>
            <person name="Cullen D."/>
            <person name="Hibbett D.S."/>
            <person name="Grigoriev I.V."/>
        </authorList>
    </citation>
    <scope>NUCLEOTIDE SEQUENCE [LARGE SCALE GENOMIC DNA]</scope>
    <source>
        <strain evidence="4">FD-172 SS1</strain>
    </source>
</reference>
<dbReference type="Gene3D" id="6.10.140.1230">
    <property type="match status" value="1"/>
</dbReference>
<dbReference type="Pfam" id="PF03357">
    <property type="entry name" value="Snf7"/>
    <property type="match status" value="1"/>
</dbReference>
<dbReference type="InParanoid" id="A0A067M0T3"/>
<dbReference type="AlphaFoldDB" id="A0A067M0T3"/>
<organism evidence="3 4">
    <name type="scientific">Botryobasidium botryosum (strain FD-172 SS1)</name>
    <dbReference type="NCBI Taxonomy" id="930990"/>
    <lineage>
        <taxon>Eukaryota</taxon>
        <taxon>Fungi</taxon>
        <taxon>Dikarya</taxon>
        <taxon>Basidiomycota</taxon>
        <taxon>Agaricomycotina</taxon>
        <taxon>Agaricomycetes</taxon>
        <taxon>Cantharellales</taxon>
        <taxon>Botryobasidiaceae</taxon>
        <taxon>Botryobasidium</taxon>
    </lineage>
</organism>
<keyword evidence="1" id="KW-0175">Coiled coil</keyword>
<evidence type="ECO:0000313" key="4">
    <source>
        <dbReference type="Proteomes" id="UP000027195"/>
    </source>
</evidence>
<evidence type="ECO:0000313" key="3">
    <source>
        <dbReference type="EMBL" id="KDQ09179.1"/>
    </source>
</evidence>
<dbReference type="OrthoDB" id="10250120at2759"/>
<name>A0A067M0T3_BOTB1</name>
<sequence>MSNSTQKSSLLTTHLLSITPYSSSSTPARLQSLYSDFSRQKLSNPAGYAANVSWWQSTLSSIVAAGVQPVDNGRDVLVLRVTNELVEGLRWERIGRPGGLGTVIAELTESRALILLSDFLSATQSIYASSSLAYRVASYIVGRPLWWLLEQANLVGGDSAVSEKQKWERARGTYVVISLVESAAEAVLEHQRTKPGMSITDALYSLSSFRDEFANVALPGVTLSETDVKVLLTYLQRDKRVLVSEKEVIKFIDEDEVEAEITEVDRGVLDMKTTSERLQEQIDEIQRKIEDRTSRVKEHLRKKQQELAMSYLRSKKQLEELLKKRLGSLETIQSVLLKIESAAGDIEIMKTYETSTKTLKSLLAHPTLQRDHIDKTMESMSDVFADHAEIEEAIRMGGEDARRAGGVEDADEDELQAELQMLVKEEKEREEKEQREKEEREKIERERLERERERRAKEAREEAEERRRALALASKVVPPSVPDAGDVDEEAEKYAREESERATRDAMLNE</sequence>